<evidence type="ECO:0000313" key="2">
    <source>
        <dbReference type="EMBL" id="BCS97039.1"/>
    </source>
</evidence>
<feature type="compositionally biased region" description="Polar residues" evidence="1">
    <location>
        <begin position="66"/>
        <end position="75"/>
    </location>
</feature>
<dbReference type="Proteomes" id="UP001320148">
    <property type="component" value="Chromosome"/>
</dbReference>
<accession>A0ABM7PHI6</accession>
<reference evidence="2 3" key="1">
    <citation type="submission" date="2021-02" db="EMBL/GenBank/DDBJ databases">
        <title>Complete genome of Desulfoluna sp. strain ASN36.</title>
        <authorList>
            <person name="Takahashi A."/>
            <person name="Kojima H."/>
            <person name="Fukui M."/>
        </authorList>
    </citation>
    <scope>NUCLEOTIDE SEQUENCE [LARGE SCALE GENOMIC DNA]</scope>
    <source>
        <strain evidence="2 3">ASN36</strain>
    </source>
</reference>
<dbReference type="EMBL" id="AP024488">
    <property type="protein sequence ID" value="BCS97039.1"/>
    <property type="molecule type" value="Genomic_DNA"/>
</dbReference>
<evidence type="ECO:0000256" key="1">
    <source>
        <dbReference type="SAM" id="MobiDB-lite"/>
    </source>
</evidence>
<protein>
    <submittedName>
        <fullName evidence="2">Uncharacterized protein</fullName>
    </submittedName>
</protein>
<name>A0ABM7PHI6_9BACT</name>
<organism evidence="2 3">
    <name type="scientific">Desulfoluna limicola</name>
    <dbReference type="NCBI Taxonomy" id="2810562"/>
    <lineage>
        <taxon>Bacteria</taxon>
        <taxon>Pseudomonadati</taxon>
        <taxon>Thermodesulfobacteriota</taxon>
        <taxon>Desulfobacteria</taxon>
        <taxon>Desulfobacterales</taxon>
        <taxon>Desulfolunaceae</taxon>
        <taxon>Desulfoluna</taxon>
    </lineage>
</organism>
<feature type="region of interest" description="Disordered" evidence="1">
    <location>
        <begin position="37"/>
        <end position="75"/>
    </location>
</feature>
<feature type="compositionally biased region" description="Polar residues" evidence="1">
    <location>
        <begin position="38"/>
        <end position="48"/>
    </location>
</feature>
<evidence type="ECO:0000313" key="3">
    <source>
        <dbReference type="Proteomes" id="UP001320148"/>
    </source>
</evidence>
<proteinExistence type="predicted"/>
<gene>
    <name evidence="2" type="ORF">DSLASN_26710</name>
</gene>
<sequence>MHFQEAGALETPYNAIAEIIHGMLCSLWRAQLYASPNDKFSGQTQSTHRTTDGSKGEGAGARSHLQENQTLGSDT</sequence>
<keyword evidence="3" id="KW-1185">Reference proteome</keyword>